<feature type="compositionally biased region" description="Low complexity" evidence="1">
    <location>
        <begin position="90"/>
        <end position="123"/>
    </location>
</feature>
<proteinExistence type="predicted"/>
<evidence type="ECO:0000313" key="2">
    <source>
        <dbReference type="EMBL" id="OSX75479.1"/>
    </source>
</evidence>
<evidence type="ECO:0000313" key="3">
    <source>
        <dbReference type="Proteomes" id="UP000218209"/>
    </source>
</evidence>
<dbReference type="Proteomes" id="UP000218209">
    <property type="component" value="Unassembled WGS sequence"/>
</dbReference>
<evidence type="ECO:0000256" key="1">
    <source>
        <dbReference type="SAM" id="MobiDB-lite"/>
    </source>
</evidence>
<accession>A0A1X6P3L6</accession>
<feature type="region of interest" description="Disordered" evidence="1">
    <location>
        <begin position="75"/>
        <end position="147"/>
    </location>
</feature>
<name>A0A1X6P3L6_PORUM</name>
<gene>
    <name evidence="2" type="ORF">BU14_0234s0006</name>
</gene>
<protein>
    <submittedName>
        <fullName evidence="2">Uncharacterized protein</fullName>
    </submittedName>
</protein>
<organism evidence="2 3">
    <name type="scientific">Porphyra umbilicalis</name>
    <name type="common">Purple laver</name>
    <name type="synonym">Red alga</name>
    <dbReference type="NCBI Taxonomy" id="2786"/>
    <lineage>
        <taxon>Eukaryota</taxon>
        <taxon>Rhodophyta</taxon>
        <taxon>Bangiophyceae</taxon>
        <taxon>Bangiales</taxon>
        <taxon>Bangiaceae</taxon>
        <taxon>Porphyra</taxon>
    </lineage>
</organism>
<reference evidence="2 3" key="1">
    <citation type="submission" date="2017-03" db="EMBL/GenBank/DDBJ databases">
        <title>WGS assembly of Porphyra umbilicalis.</title>
        <authorList>
            <person name="Brawley S.H."/>
            <person name="Blouin N.A."/>
            <person name="Ficko-Blean E."/>
            <person name="Wheeler G.L."/>
            <person name="Lohr M."/>
            <person name="Goodson H.V."/>
            <person name="Jenkins J.W."/>
            <person name="Blaby-Haas C.E."/>
            <person name="Helliwell K.E."/>
            <person name="Chan C."/>
            <person name="Marriage T."/>
            <person name="Bhattacharya D."/>
            <person name="Klein A.S."/>
            <person name="Badis Y."/>
            <person name="Brodie J."/>
            <person name="Cao Y."/>
            <person name="Collen J."/>
            <person name="Dittami S.M."/>
            <person name="Gachon C.M."/>
            <person name="Green B.R."/>
            <person name="Karpowicz S."/>
            <person name="Kim J.W."/>
            <person name="Kudahl U."/>
            <person name="Lin S."/>
            <person name="Michel G."/>
            <person name="Mittag M."/>
            <person name="Olson B.J."/>
            <person name="Pangilinan J."/>
            <person name="Peng Y."/>
            <person name="Qiu H."/>
            <person name="Shu S."/>
            <person name="Singer J.T."/>
            <person name="Smith A.G."/>
            <person name="Sprecher B.N."/>
            <person name="Wagner V."/>
            <person name="Wang W."/>
            <person name="Wang Z.-Y."/>
            <person name="Yan J."/>
            <person name="Yarish C."/>
            <person name="Zoeuner-Riek S."/>
            <person name="Zhuang Y."/>
            <person name="Zou Y."/>
            <person name="Lindquist E.A."/>
            <person name="Grimwood J."/>
            <person name="Barry K."/>
            <person name="Rokhsar D.S."/>
            <person name="Schmutz J."/>
            <person name="Stiller J.W."/>
            <person name="Grossman A.R."/>
            <person name="Prochnik S.E."/>
        </authorList>
    </citation>
    <scope>NUCLEOTIDE SEQUENCE [LARGE SCALE GENOMIC DNA]</scope>
    <source>
        <strain evidence="2">4086291</strain>
    </source>
</reference>
<sequence>MPLQTKPLLAGAPLTCGSGLLSLPCRTWTHGLLAGHSRRSAQLTPSCPRGPGASLPGATQLRHPLLPRATPLAPLSSSLLVPSRPPPVRTTPSRSCFPPSPRPSSSASMTCTTTDTVSDTLLSEHAPNDSPEPENEPDVWPASVIPPSVEPAAVGGVVVEPIVNNVDANLENIQHAAHP</sequence>
<dbReference type="AlphaFoldDB" id="A0A1X6P3L6"/>
<keyword evidence="3" id="KW-1185">Reference proteome</keyword>
<feature type="region of interest" description="Disordered" evidence="1">
    <location>
        <begin position="39"/>
        <end position="59"/>
    </location>
</feature>
<dbReference type="EMBL" id="KV918901">
    <property type="protein sequence ID" value="OSX75479.1"/>
    <property type="molecule type" value="Genomic_DNA"/>
</dbReference>